<gene>
    <name evidence="2" type="primary">bmb</name>
    <name evidence="2" type="ORF">G0U57_012068</name>
</gene>
<name>A0A8T1RVP7_CHESE</name>
<dbReference type="AlphaFoldDB" id="A0A8T1RVP7"/>
<dbReference type="OrthoDB" id="5978806at2759"/>
<comment type="caution">
    <text evidence="2">The sequence shown here is derived from an EMBL/GenBank/DDBJ whole genome shotgun (WGS) entry which is preliminary data.</text>
</comment>
<feature type="non-terminal residue" evidence="2">
    <location>
        <position position="1"/>
    </location>
</feature>
<organism evidence="2 3">
    <name type="scientific">Chelydra serpentina</name>
    <name type="common">Snapping turtle</name>
    <name type="synonym">Testudo serpentina</name>
    <dbReference type="NCBI Taxonomy" id="8475"/>
    <lineage>
        <taxon>Eukaryota</taxon>
        <taxon>Metazoa</taxon>
        <taxon>Chordata</taxon>
        <taxon>Craniata</taxon>
        <taxon>Vertebrata</taxon>
        <taxon>Euteleostomi</taxon>
        <taxon>Archelosauria</taxon>
        <taxon>Testudinata</taxon>
        <taxon>Testudines</taxon>
        <taxon>Cryptodira</taxon>
        <taxon>Durocryptodira</taxon>
        <taxon>Americhelydia</taxon>
        <taxon>Chelydroidea</taxon>
        <taxon>Chelydridae</taxon>
        <taxon>Chelydra</taxon>
    </lineage>
</organism>
<sequence length="92" mass="10286">MLRLAHRALFLPTLLALLFPSSSGFFGWLRLEAAPERDLVPPTPAPDARRLPNTPFEMTTGDERFLAEARHLDLSPLDSCHHKVIAQIHSSC</sequence>
<keyword evidence="1" id="KW-0732">Signal</keyword>
<keyword evidence="3" id="KW-1185">Reference proteome</keyword>
<reference evidence="2 3" key="1">
    <citation type="journal article" date="2020" name="G3 (Bethesda)">
        <title>Draft Genome of the Common Snapping Turtle, Chelydra serpentina, a Model for Phenotypic Plasticity in Reptiles.</title>
        <authorList>
            <person name="Das D."/>
            <person name="Singh S.K."/>
            <person name="Bierstedt J."/>
            <person name="Erickson A."/>
            <person name="Galli G.L.J."/>
            <person name="Crossley D.A. 2nd"/>
            <person name="Rhen T."/>
        </authorList>
    </citation>
    <scope>NUCLEOTIDE SEQUENCE [LARGE SCALE GENOMIC DNA]</scope>
    <source>
        <strain evidence="2">KW</strain>
    </source>
</reference>
<feature type="chain" id="PRO_5035795785" evidence="1">
    <location>
        <begin position="25"/>
        <end position="92"/>
    </location>
</feature>
<evidence type="ECO:0000313" key="3">
    <source>
        <dbReference type="Proteomes" id="UP000765507"/>
    </source>
</evidence>
<dbReference type="Proteomes" id="UP000765507">
    <property type="component" value="Unassembled WGS sequence"/>
</dbReference>
<proteinExistence type="predicted"/>
<dbReference type="EMBL" id="JAHGAV010003207">
    <property type="protein sequence ID" value="KAG6920952.1"/>
    <property type="molecule type" value="Genomic_DNA"/>
</dbReference>
<protein>
    <submittedName>
        <fullName evidence="2">Brambleberry</fullName>
    </submittedName>
</protein>
<accession>A0A8T1RVP7</accession>
<evidence type="ECO:0000313" key="2">
    <source>
        <dbReference type="EMBL" id="KAG6920952.1"/>
    </source>
</evidence>
<feature type="signal peptide" evidence="1">
    <location>
        <begin position="1"/>
        <end position="24"/>
    </location>
</feature>
<evidence type="ECO:0000256" key="1">
    <source>
        <dbReference type="SAM" id="SignalP"/>
    </source>
</evidence>